<dbReference type="Proteomes" id="UP000069850">
    <property type="component" value="Chromosome 1"/>
</dbReference>
<dbReference type="EMBL" id="LT158599">
    <property type="protein sequence ID" value="CVK31647.1"/>
    <property type="molecule type" value="Genomic_DNA"/>
</dbReference>
<proteinExistence type="predicted"/>
<sequence>MGWRPGLPEEYATVLIASRRWDEVVALGKQAESTLIDALFDTDREIQDGAVAALARLGDVGTVRSIRAAMRRGGDLEVKGVYAAMKAASLIEEKGPAPSSRDL</sequence>
<dbReference type="Gene3D" id="1.25.10.10">
    <property type="entry name" value="Leucine-rich Repeat Variant"/>
    <property type="match status" value="1"/>
</dbReference>
<dbReference type="InterPro" id="IPR011989">
    <property type="entry name" value="ARM-like"/>
</dbReference>
<gene>
    <name evidence="1" type="ORF">MMAB1_0430</name>
</gene>
<protein>
    <recommendedName>
        <fullName evidence="3">HEAT repeat domain-containing protein</fullName>
    </recommendedName>
</protein>
<name>A0A0X3BHP5_9EURY</name>
<dbReference type="AlphaFoldDB" id="A0A0X3BHP5"/>
<reference evidence="1 2" key="1">
    <citation type="submission" date="2016-01" db="EMBL/GenBank/DDBJ databases">
        <authorList>
            <person name="Manzoor S."/>
        </authorList>
    </citation>
    <scope>NUCLEOTIDE SEQUENCE [LARGE SCALE GENOMIC DNA]</scope>
    <source>
        <strain evidence="1">Methanoculleus sp MAB1</strain>
    </source>
</reference>
<evidence type="ECO:0008006" key="3">
    <source>
        <dbReference type="Google" id="ProtNLM"/>
    </source>
</evidence>
<accession>A0A0X3BHP5</accession>
<organism evidence="1 2">
    <name type="scientific">Methanoculleus bourgensis</name>
    <dbReference type="NCBI Taxonomy" id="83986"/>
    <lineage>
        <taxon>Archaea</taxon>
        <taxon>Methanobacteriati</taxon>
        <taxon>Methanobacteriota</taxon>
        <taxon>Stenosarchaea group</taxon>
        <taxon>Methanomicrobia</taxon>
        <taxon>Methanomicrobiales</taxon>
        <taxon>Methanomicrobiaceae</taxon>
        <taxon>Methanoculleus</taxon>
    </lineage>
</organism>
<evidence type="ECO:0000313" key="1">
    <source>
        <dbReference type="EMBL" id="CVK31647.1"/>
    </source>
</evidence>
<evidence type="ECO:0000313" key="2">
    <source>
        <dbReference type="Proteomes" id="UP000069850"/>
    </source>
</evidence>
<dbReference type="KEGG" id="mema:MMAB1_0430"/>